<dbReference type="GO" id="GO:0016887">
    <property type="term" value="F:ATP hydrolysis activity"/>
    <property type="evidence" value="ECO:0007669"/>
    <property type="project" value="InterPro"/>
</dbReference>
<evidence type="ECO:0000256" key="4">
    <source>
        <dbReference type="ARBA" id="ARBA00022840"/>
    </source>
</evidence>
<dbReference type="PROSITE" id="PS00211">
    <property type="entry name" value="ABC_TRANSPORTER_1"/>
    <property type="match status" value="1"/>
</dbReference>
<comment type="similarity">
    <text evidence="1">Belongs to the ABC transporter superfamily.</text>
</comment>
<dbReference type="OrthoDB" id="9802264at2"/>
<dbReference type="GO" id="GO:0022857">
    <property type="term" value="F:transmembrane transporter activity"/>
    <property type="evidence" value="ECO:0007669"/>
    <property type="project" value="UniProtKB-ARBA"/>
</dbReference>
<dbReference type="GO" id="GO:0005524">
    <property type="term" value="F:ATP binding"/>
    <property type="evidence" value="ECO:0007669"/>
    <property type="project" value="UniProtKB-KW"/>
</dbReference>
<dbReference type="Gene3D" id="3.40.50.300">
    <property type="entry name" value="P-loop containing nucleotide triphosphate hydrolases"/>
    <property type="match status" value="1"/>
</dbReference>
<dbReference type="PANTHER" id="PTHR42798:SF2">
    <property type="entry name" value="ABC TRANSPORTER ATP-BINDING PROTEIN MG467-RELATED"/>
    <property type="match status" value="1"/>
</dbReference>
<keyword evidence="7" id="KW-1185">Reference proteome</keyword>
<feature type="domain" description="ABC transporter" evidence="5">
    <location>
        <begin position="4"/>
        <end position="227"/>
    </location>
</feature>
<dbReference type="EMBL" id="FQXM01000046">
    <property type="protein sequence ID" value="SHI05580.1"/>
    <property type="molecule type" value="Genomic_DNA"/>
</dbReference>
<gene>
    <name evidence="6" type="ORF">SAMN02745207_04093</name>
</gene>
<dbReference type="SUPFAM" id="SSF52540">
    <property type="entry name" value="P-loop containing nucleoside triphosphate hydrolases"/>
    <property type="match status" value="1"/>
</dbReference>
<evidence type="ECO:0000256" key="1">
    <source>
        <dbReference type="ARBA" id="ARBA00005417"/>
    </source>
</evidence>
<dbReference type="PANTHER" id="PTHR42798">
    <property type="entry name" value="LIPOPROTEIN-RELEASING SYSTEM ATP-BINDING PROTEIN LOLD"/>
    <property type="match status" value="1"/>
</dbReference>
<dbReference type="InterPro" id="IPR003439">
    <property type="entry name" value="ABC_transporter-like_ATP-bd"/>
</dbReference>
<evidence type="ECO:0000313" key="6">
    <source>
        <dbReference type="EMBL" id="SHI05580.1"/>
    </source>
</evidence>
<dbReference type="InterPro" id="IPR003593">
    <property type="entry name" value="AAA+_ATPase"/>
</dbReference>
<dbReference type="FunFam" id="3.40.50.300:FF:000032">
    <property type="entry name" value="Export ABC transporter ATP-binding protein"/>
    <property type="match status" value="1"/>
</dbReference>
<dbReference type="PROSITE" id="PS50893">
    <property type="entry name" value="ABC_TRANSPORTER_2"/>
    <property type="match status" value="1"/>
</dbReference>
<dbReference type="RefSeq" id="WP_073340888.1">
    <property type="nucleotide sequence ID" value="NZ_FQXM01000046.1"/>
</dbReference>
<evidence type="ECO:0000256" key="3">
    <source>
        <dbReference type="ARBA" id="ARBA00022741"/>
    </source>
</evidence>
<dbReference type="Pfam" id="PF00005">
    <property type="entry name" value="ABC_tran"/>
    <property type="match status" value="1"/>
</dbReference>
<organism evidence="6 7">
    <name type="scientific">Clostridium grantii DSM 8605</name>
    <dbReference type="NCBI Taxonomy" id="1121316"/>
    <lineage>
        <taxon>Bacteria</taxon>
        <taxon>Bacillati</taxon>
        <taxon>Bacillota</taxon>
        <taxon>Clostridia</taxon>
        <taxon>Eubacteriales</taxon>
        <taxon>Clostridiaceae</taxon>
        <taxon>Clostridium</taxon>
    </lineage>
</organism>
<dbReference type="InterPro" id="IPR017871">
    <property type="entry name" value="ABC_transporter-like_CS"/>
</dbReference>
<dbReference type="InterPro" id="IPR027417">
    <property type="entry name" value="P-loop_NTPase"/>
</dbReference>
<reference evidence="6 7" key="1">
    <citation type="submission" date="2016-11" db="EMBL/GenBank/DDBJ databases">
        <authorList>
            <person name="Jaros S."/>
            <person name="Januszkiewicz K."/>
            <person name="Wedrychowicz H."/>
        </authorList>
    </citation>
    <scope>NUCLEOTIDE SEQUENCE [LARGE SCALE GENOMIC DNA]</scope>
    <source>
        <strain evidence="6 7">DSM 8605</strain>
    </source>
</reference>
<sequence length="227" mass="25351">MEIIDAKNICKEYIVGGKKSQIIRNISLKIEKGEFVSLVGPSGSGKSTLLYLLSGMEPITSGELSVLGHSLKKISDKEVSKLRKKDIAFIFQFYNLVVEMTVDDNILLSNLIGDIKIDANRLNEILELVGLTEHRTKFPNELSGGQQQRVAIARALYNNPKVIFADEPTGNLDSLNSKEVMNLLKDINQKYDTTIILVTHDEKQTKYATRLLRIEDGKILNDSKGSE</sequence>
<dbReference type="AlphaFoldDB" id="A0A1M5Y0K4"/>
<keyword evidence="4 6" id="KW-0067">ATP-binding</keyword>
<name>A0A1M5Y0K4_9CLOT</name>
<evidence type="ECO:0000313" key="7">
    <source>
        <dbReference type="Proteomes" id="UP000184447"/>
    </source>
</evidence>
<dbReference type="GO" id="GO:0098796">
    <property type="term" value="C:membrane protein complex"/>
    <property type="evidence" value="ECO:0007669"/>
    <property type="project" value="UniProtKB-ARBA"/>
</dbReference>
<dbReference type="Proteomes" id="UP000184447">
    <property type="component" value="Unassembled WGS sequence"/>
</dbReference>
<evidence type="ECO:0000256" key="2">
    <source>
        <dbReference type="ARBA" id="ARBA00022448"/>
    </source>
</evidence>
<keyword evidence="2" id="KW-0813">Transport</keyword>
<keyword evidence="3" id="KW-0547">Nucleotide-binding</keyword>
<dbReference type="STRING" id="1121316.SAMN02745207_04093"/>
<dbReference type="SMART" id="SM00382">
    <property type="entry name" value="AAA"/>
    <property type="match status" value="1"/>
</dbReference>
<accession>A0A1M5Y0K4</accession>
<dbReference type="InterPro" id="IPR017911">
    <property type="entry name" value="MacB-like_ATP-bd"/>
</dbReference>
<evidence type="ECO:0000259" key="5">
    <source>
        <dbReference type="PROSITE" id="PS50893"/>
    </source>
</evidence>
<protein>
    <submittedName>
        <fullName evidence="6">Putative ABC transport system ATP-binding protein</fullName>
    </submittedName>
</protein>
<proteinExistence type="inferred from homology"/>
<dbReference type="CDD" id="cd03255">
    <property type="entry name" value="ABC_MJ0796_LolCDE_FtsE"/>
    <property type="match status" value="1"/>
</dbReference>